<dbReference type="EMBL" id="AGRJ01000008">
    <property type="protein sequence ID" value="EHO54516.1"/>
    <property type="molecule type" value="Genomic_DNA"/>
</dbReference>
<keyword evidence="1" id="KW-0812">Transmembrane</keyword>
<sequence length="39" mass="4294">MVIIIGLAGILGFYIALIFAGIFLVVLALLINYEKNKQK</sequence>
<evidence type="ECO:0000313" key="2">
    <source>
        <dbReference type="EMBL" id="EHO54516.1"/>
    </source>
</evidence>
<accession>H1LBW6</accession>
<dbReference type="AlphaFoldDB" id="H1LBW6"/>
<feature type="transmembrane region" description="Helical" evidence="1">
    <location>
        <begin position="6"/>
        <end position="31"/>
    </location>
</feature>
<dbReference type="HOGENOM" id="CLU_3311776_0_0_9"/>
<organism evidence="2 3">
    <name type="scientific">Lentilactobacillus kisonensis F0435</name>
    <dbReference type="NCBI Taxonomy" id="797516"/>
    <lineage>
        <taxon>Bacteria</taxon>
        <taxon>Bacillati</taxon>
        <taxon>Bacillota</taxon>
        <taxon>Bacilli</taxon>
        <taxon>Lactobacillales</taxon>
        <taxon>Lactobacillaceae</taxon>
        <taxon>Lentilactobacillus</taxon>
    </lineage>
</organism>
<dbReference type="STRING" id="797516.HMPREF9104_00077"/>
<reference evidence="2 3" key="1">
    <citation type="submission" date="2011-09" db="EMBL/GenBank/DDBJ databases">
        <authorList>
            <person name="Weinstock G."/>
            <person name="Sodergren E."/>
            <person name="Clifton S."/>
            <person name="Fulton L."/>
            <person name="Fulton B."/>
            <person name="Courtney L."/>
            <person name="Fronick C."/>
            <person name="Harrison M."/>
            <person name="Strong C."/>
            <person name="Farmer C."/>
            <person name="Delahaunty K."/>
            <person name="Markovic C."/>
            <person name="Hall O."/>
            <person name="Minx P."/>
            <person name="Tomlinson C."/>
            <person name="Mitreva M."/>
            <person name="Hou S."/>
            <person name="Chen J."/>
            <person name="Wollam A."/>
            <person name="Pepin K.H."/>
            <person name="Johnson M."/>
            <person name="Bhonagiri V."/>
            <person name="Zhang X."/>
            <person name="Suruliraj S."/>
            <person name="Warren W."/>
            <person name="Chinwalla A."/>
            <person name="Mardis E.R."/>
            <person name="Wilson R.K."/>
        </authorList>
    </citation>
    <scope>NUCLEOTIDE SEQUENCE [LARGE SCALE GENOMIC DNA]</scope>
    <source>
        <strain evidence="2 3">F0435</strain>
    </source>
</reference>
<dbReference type="PATRIC" id="fig|797516.3.peg.70"/>
<proteinExistence type="predicted"/>
<evidence type="ECO:0000256" key="1">
    <source>
        <dbReference type="SAM" id="Phobius"/>
    </source>
</evidence>
<evidence type="ECO:0000313" key="3">
    <source>
        <dbReference type="Proteomes" id="UP000005025"/>
    </source>
</evidence>
<gene>
    <name evidence="2" type="ORF">HMPREF9104_00077</name>
</gene>
<protein>
    <submittedName>
        <fullName evidence="2">Uncharacterized protein</fullName>
    </submittedName>
</protein>
<name>H1LBW6_9LACO</name>
<comment type="caution">
    <text evidence="2">The sequence shown here is derived from an EMBL/GenBank/DDBJ whole genome shotgun (WGS) entry which is preliminary data.</text>
</comment>
<keyword evidence="1" id="KW-1133">Transmembrane helix</keyword>
<keyword evidence="1" id="KW-0472">Membrane</keyword>
<dbReference type="Proteomes" id="UP000005025">
    <property type="component" value="Unassembled WGS sequence"/>
</dbReference>